<proteinExistence type="predicted"/>
<dbReference type="RefSeq" id="WP_109033741.1">
    <property type="nucleotide sequence ID" value="NZ_CP029210.1"/>
</dbReference>
<dbReference type="OrthoDB" id="9785737at2"/>
<keyword evidence="1" id="KW-1133">Transmembrane helix</keyword>
<dbReference type="KEGG" id="aon:DEH84_00090"/>
<accession>A0A2U8FM49</accession>
<keyword evidence="1" id="KW-0472">Membrane</keyword>
<dbReference type="EMBL" id="CP029210">
    <property type="protein sequence ID" value="AWI52023.1"/>
    <property type="molecule type" value="Genomic_DNA"/>
</dbReference>
<evidence type="ECO:0008006" key="4">
    <source>
        <dbReference type="Google" id="ProtNLM"/>
    </source>
</evidence>
<evidence type="ECO:0000256" key="1">
    <source>
        <dbReference type="SAM" id="Phobius"/>
    </source>
</evidence>
<dbReference type="Proteomes" id="UP000244892">
    <property type="component" value="Chromosome"/>
</dbReference>
<organism evidence="2 3">
    <name type="scientific">Aquabacterium olei</name>
    <dbReference type="NCBI Taxonomy" id="1296669"/>
    <lineage>
        <taxon>Bacteria</taxon>
        <taxon>Pseudomonadati</taxon>
        <taxon>Pseudomonadota</taxon>
        <taxon>Betaproteobacteria</taxon>
        <taxon>Burkholderiales</taxon>
        <taxon>Aquabacterium</taxon>
    </lineage>
</organism>
<keyword evidence="1" id="KW-0812">Transmembrane</keyword>
<keyword evidence="3" id="KW-1185">Reference proteome</keyword>
<protein>
    <recommendedName>
        <fullName evidence="4">EF-hand domain-containing protein</fullName>
    </recommendedName>
</protein>
<sequence length="733" mass="77389">MLLPSKTPLHRWRFFRAGGFDQVRLDTGADLLNLAQLDQKLWVALSCPTQGVEFDPRTLALIDADHDGHVRAPELIGAIDWAATRLKSADTLIQGGALKLADIDDSHDDGRKLLASARGILASLGKADATTLTVDDCADVARIYGGMAFNGDGVVTAVGQDETLTAAIGTIVAQLGGKPDRSGEAGIDRDALTRFFDEARALVAWRAEPGAKAELQPLGADTEAAHAALQAVRAKVDDFFMRCRLAAFDPRAGGLLNGSEDDLKRIGAQVLAGASDADVAALPLAYVQSGAALSLAGGLNPAWADAVAALRDQVVAPLLGARTELSEADWAQLKARFAPREAWLAAKPATALEAVDADALAALVAGDAHARLGALLDQDEAAAEQAALIADVERLVRFVRDLARLANNFVSFTDFYTRRDKASFQAGTLYIDGRSCDLCVKVLDPARHAALATLSGVYLVYVDCTRAGQKLSIAAAVTAGDSDQLMVGRNGVFYDREGRDWDATITKIVDHPISIRQAFWSPYKKVVRLIGEQAQKFAAAKAKAADDLATQSVIKAGDKVTTVPAAGPAPAQPPAAFDVAKFAGIFAALGLAVGAIGTALASVVTGFIGLKPWQMPLALLGLMLLISGPAMAMAYFKLRNRNLGPILDANGWAINTRARINIAFGTALTQTARLPEGADRALMDPYADKKSRWPWIVLAVLVLAWITAYVTAPEKVHQLLQPLGAPAASAPKA</sequence>
<evidence type="ECO:0000313" key="3">
    <source>
        <dbReference type="Proteomes" id="UP000244892"/>
    </source>
</evidence>
<feature type="transmembrane region" description="Helical" evidence="1">
    <location>
        <begin position="617"/>
        <end position="636"/>
    </location>
</feature>
<gene>
    <name evidence="2" type="ORF">DEH84_00090</name>
</gene>
<name>A0A2U8FM49_9BURK</name>
<feature type="transmembrane region" description="Helical" evidence="1">
    <location>
        <begin position="582"/>
        <end position="610"/>
    </location>
</feature>
<feature type="transmembrane region" description="Helical" evidence="1">
    <location>
        <begin position="693"/>
        <end position="712"/>
    </location>
</feature>
<reference evidence="2 3" key="1">
    <citation type="submission" date="2018-05" db="EMBL/GenBank/DDBJ databases">
        <title>complete genome sequence of Aquabacterium olei NBRC 110486.</title>
        <authorList>
            <person name="Tang B."/>
            <person name="Chang J."/>
            <person name="Zhang L."/>
            <person name="Yang H."/>
        </authorList>
    </citation>
    <scope>NUCLEOTIDE SEQUENCE [LARGE SCALE GENOMIC DNA]</scope>
    <source>
        <strain evidence="2 3">NBRC 110486</strain>
    </source>
</reference>
<dbReference type="AlphaFoldDB" id="A0A2U8FM49"/>
<evidence type="ECO:0000313" key="2">
    <source>
        <dbReference type="EMBL" id="AWI52023.1"/>
    </source>
</evidence>